<keyword evidence="1" id="KW-0812">Transmembrane</keyword>
<accession>A0ABT0VER2</accession>
<feature type="transmembrane region" description="Helical" evidence="1">
    <location>
        <begin position="77"/>
        <end position="98"/>
    </location>
</feature>
<name>A0ABT0VER2_9HYPH</name>
<comment type="caution">
    <text evidence="2">The sequence shown here is derived from an EMBL/GenBank/DDBJ whole genome shotgun (WGS) entry which is preliminary data.</text>
</comment>
<keyword evidence="1" id="KW-0472">Membrane</keyword>
<reference evidence="2 3" key="1">
    <citation type="submission" date="2022-06" db="EMBL/GenBank/DDBJ databases">
        <authorList>
            <person name="Sun Q."/>
        </authorList>
    </citation>
    <scope>NUCLEOTIDE SEQUENCE [LARGE SCALE GENOMIC DNA]</scope>
    <source>
        <strain evidence="2 3">S153</strain>
    </source>
</reference>
<gene>
    <name evidence="2" type="ORF">NBH20_24355</name>
</gene>
<proteinExistence type="predicted"/>
<sequence length="100" mass="10733">MAGIIAPMPSSRSGKCQETESVVLISTGIGIMNARQATNQIIRAIQDGDVEKADRLFVSAIHLAKSGGLDESPAPSIWLLLALAPILGFLVYWCGFYLTR</sequence>
<dbReference type="EMBL" id="JAMQAY010000018">
    <property type="protein sequence ID" value="MCM2404313.1"/>
    <property type="molecule type" value="Genomic_DNA"/>
</dbReference>
<evidence type="ECO:0000313" key="2">
    <source>
        <dbReference type="EMBL" id="MCM2404313.1"/>
    </source>
</evidence>
<evidence type="ECO:0000256" key="1">
    <source>
        <dbReference type="SAM" id="Phobius"/>
    </source>
</evidence>
<dbReference type="Proteomes" id="UP001155079">
    <property type="component" value="Unassembled WGS sequence"/>
</dbReference>
<keyword evidence="3" id="KW-1185">Reference proteome</keyword>
<keyword evidence="1" id="KW-1133">Transmembrane helix</keyword>
<protein>
    <submittedName>
        <fullName evidence="2">Uncharacterized protein</fullName>
    </submittedName>
</protein>
<organism evidence="2 3">
    <name type="scientific">Ciceribacter sichuanensis</name>
    <dbReference type="NCBI Taxonomy" id="2949647"/>
    <lineage>
        <taxon>Bacteria</taxon>
        <taxon>Pseudomonadati</taxon>
        <taxon>Pseudomonadota</taxon>
        <taxon>Alphaproteobacteria</taxon>
        <taxon>Hyphomicrobiales</taxon>
        <taxon>Rhizobiaceae</taxon>
        <taxon>Ciceribacter</taxon>
    </lineage>
</organism>
<evidence type="ECO:0000313" key="3">
    <source>
        <dbReference type="Proteomes" id="UP001155079"/>
    </source>
</evidence>